<evidence type="ECO:0000313" key="1">
    <source>
        <dbReference type="EMBL" id="KAJ3549665.1"/>
    </source>
</evidence>
<gene>
    <name evidence="1" type="ORF">NM208_g382</name>
</gene>
<reference evidence="1" key="1">
    <citation type="submission" date="2022-08" db="EMBL/GenBank/DDBJ databases">
        <title>Genome Sequence of Fusarium decemcellulare.</title>
        <authorList>
            <person name="Buettner E."/>
        </authorList>
    </citation>
    <scope>NUCLEOTIDE SEQUENCE</scope>
    <source>
        <strain evidence="1">Babe19</strain>
    </source>
</reference>
<keyword evidence="2" id="KW-1185">Reference proteome</keyword>
<organism evidence="1 2">
    <name type="scientific">Fusarium decemcellulare</name>
    <dbReference type="NCBI Taxonomy" id="57161"/>
    <lineage>
        <taxon>Eukaryota</taxon>
        <taxon>Fungi</taxon>
        <taxon>Dikarya</taxon>
        <taxon>Ascomycota</taxon>
        <taxon>Pezizomycotina</taxon>
        <taxon>Sordariomycetes</taxon>
        <taxon>Hypocreomycetidae</taxon>
        <taxon>Hypocreales</taxon>
        <taxon>Nectriaceae</taxon>
        <taxon>Fusarium</taxon>
        <taxon>Fusarium decemcellulare species complex</taxon>
    </lineage>
</organism>
<evidence type="ECO:0000313" key="2">
    <source>
        <dbReference type="Proteomes" id="UP001148629"/>
    </source>
</evidence>
<protein>
    <submittedName>
        <fullName evidence="1">Uncharacterized protein</fullName>
    </submittedName>
</protein>
<proteinExistence type="predicted"/>
<dbReference type="Proteomes" id="UP001148629">
    <property type="component" value="Unassembled WGS sequence"/>
</dbReference>
<sequence>MQDTRLIDHCDYILPPRRYADSLLTAYYDLVWAVFPILDRTVIQKAYEGCWLGSRCAIPEHILYCLINLIFALGSQFSEVVEPSQRKEIGLSFWERARQLYRYNTHDASLERGQRLEWPRAWVYIQTHHPPGYWDVDNTRLHAGVLSMTFGRPSMIANWLQIPDGLPSMIDDEFLDTQTEPSAIRPDGGPTVMAFFRKTLELFDIINDILIQLYLNPKEARGKHLHHLKLVLDLDERLVAWVDSLPEYLKYSYSISDEAFAFRRQRVVLRARYLHARMILFRPILADLYLRPQYAKDDAIAKESSLSHHMIVHCACLCFEAAHEMLDVLFNNFDFKNVAGPVPAWWFSVLYIYTAATVLLSERLRSIRGLPQITQSWTQHWSSAIKLLGAYAQVGDSAKRCMAALNLLSAKIQDVVDHTQGEGNSMERQDESRDINSGATLSVGSGWMDSIEETTVLPDLEDIDFDVDDLSWLLDAPLDRMF</sequence>
<accession>A0ACC1SZX3</accession>
<comment type="caution">
    <text evidence="1">The sequence shown here is derived from an EMBL/GenBank/DDBJ whole genome shotgun (WGS) entry which is preliminary data.</text>
</comment>
<dbReference type="EMBL" id="JANRMS010000017">
    <property type="protein sequence ID" value="KAJ3549665.1"/>
    <property type="molecule type" value="Genomic_DNA"/>
</dbReference>
<name>A0ACC1SZX3_9HYPO</name>